<gene>
    <name evidence="1" type="ORF">CTheo_3343</name>
</gene>
<protein>
    <submittedName>
        <fullName evidence="1">Uncharacterized protein</fullName>
    </submittedName>
</protein>
<organism evidence="1 2">
    <name type="scientific">Ceratobasidium theobromae</name>
    <dbReference type="NCBI Taxonomy" id="1582974"/>
    <lineage>
        <taxon>Eukaryota</taxon>
        <taxon>Fungi</taxon>
        <taxon>Dikarya</taxon>
        <taxon>Basidiomycota</taxon>
        <taxon>Agaricomycotina</taxon>
        <taxon>Agaricomycetes</taxon>
        <taxon>Cantharellales</taxon>
        <taxon>Ceratobasidiaceae</taxon>
        <taxon>Ceratobasidium</taxon>
    </lineage>
</organism>
<comment type="caution">
    <text evidence="1">The sequence shown here is derived from an EMBL/GenBank/DDBJ whole genome shotgun (WGS) entry which is preliminary data.</text>
</comment>
<sequence>MTTTPTIYTPLLSSRKYPLSCSEIAHILLTAFSKPSGENRYLVSLILQSIHNYFEEEAQLIENKHLEAVACLSDSLMALATRLEVNLKNEAWTGNVVKDVQMMYTRIVFKLTDFLLDTTAGDPRAAVIAVRATLEDARHYLSTSDTRTVEHDIAVTASKYGISYVKMATIEDNEFEMSKGLQGPMIYEGKFVKMRVGFKSMLKGKKWSRRGAEAKEEKGRVEEKEKGVGVVGCPVSGGVNASCSKVGEGEDDWVFGDGEVVASTSFLEMSALVLSLMDLDPLMPCF</sequence>
<keyword evidence="2" id="KW-1185">Reference proteome</keyword>
<dbReference type="OrthoDB" id="3244980at2759"/>
<accession>A0A5N5QN33</accession>
<dbReference type="EMBL" id="SSOP01000043">
    <property type="protein sequence ID" value="KAB5593180.1"/>
    <property type="molecule type" value="Genomic_DNA"/>
</dbReference>
<dbReference type="AlphaFoldDB" id="A0A5N5QN33"/>
<evidence type="ECO:0000313" key="2">
    <source>
        <dbReference type="Proteomes" id="UP000383932"/>
    </source>
</evidence>
<proteinExistence type="predicted"/>
<evidence type="ECO:0000313" key="1">
    <source>
        <dbReference type="EMBL" id="KAB5593180.1"/>
    </source>
</evidence>
<reference evidence="1 2" key="1">
    <citation type="journal article" date="2019" name="Fungal Biol. Biotechnol.">
        <title>Draft genome sequence of fastidious pathogen Ceratobasidium theobromae, which causes vascular-streak dieback in Theobroma cacao.</title>
        <authorList>
            <person name="Ali S.S."/>
            <person name="Asman A."/>
            <person name="Shao J."/>
            <person name="Firmansyah A.P."/>
            <person name="Susilo A.W."/>
            <person name="Rosmana A."/>
            <person name="McMahon P."/>
            <person name="Junaid M."/>
            <person name="Guest D."/>
            <person name="Kheng T.Y."/>
            <person name="Meinhardt L.W."/>
            <person name="Bailey B.A."/>
        </authorList>
    </citation>
    <scope>NUCLEOTIDE SEQUENCE [LARGE SCALE GENOMIC DNA]</scope>
    <source>
        <strain evidence="1 2">CT2</strain>
    </source>
</reference>
<name>A0A5N5QN33_9AGAM</name>
<dbReference type="Proteomes" id="UP000383932">
    <property type="component" value="Unassembled WGS sequence"/>
</dbReference>